<dbReference type="AlphaFoldDB" id="A0A653AXL6"/>
<gene>
    <name evidence="1" type="ORF">POT9AD_0103</name>
</gene>
<evidence type="ECO:0000313" key="1">
    <source>
        <dbReference type="EMBL" id="VDN61099.1"/>
    </source>
</evidence>
<accession>A0A653AXL6</accession>
<sequence length="163" mass="17015">MMLQGFSLKVHNSSKEIGVLDMRVGAVLGSKLAMITGWGTGLAFLFILFGSKVNLAQDVLRVMDALLALSVSIFTFLCFSAVSAEASDLEKTSGKVALYVSSGKVQGVLFSVALLLCGWLTLDAAPEIAGAVRTATAFGTSMTGVGVVVLYIGVAPFMKGKRT</sequence>
<name>A0A653AXL6_ECTOL</name>
<dbReference type="EMBL" id="LR130779">
    <property type="protein sequence ID" value="VDN61099.1"/>
    <property type="molecule type" value="Genomic_DNA"/>
</dbReference>
<reference evidence="1" key="1">
    <citation type="submission" date="2018-11" db="EMBL/GenBank/DDBJ databases">
        <authorList>
            <consortium name="Genoscope - CEA"/>
            <person name="William W."/>
        </authorList>
    </citation>
    <scope>NUCLEOTIDE SEQUENCE [LARGE SCALE GENOMIC DNA]</scope>
    <source>
        <strain evidence="1">T9AD</strain>
    </source>
</reference>
<organism evidence="1">
    <name type="scientific">Ectopseudomonas oleovorans</name>
    <name type="common">Pseudomonas oleovorans</name>
    <dbReference type="NCBI Taxonomy" id="301"/>
    <lineage>
        <taxon>Bacteria</taxon>
        <taxon>Pseudomonadati</taxon>
        <taxon>Pseudomonadota</taxon>
        <taxon>Gammaproteobacteria</taxon>
        <taxon>Pseudomonadales</taxon>
        <taxon>Pseudomonadaceae</taxon>
        <taxon>Ectopseudomonas</taxon>
    </lineage>
</organism>
<protein>
    <submittedName>
        <fullName evidence="1">Uncharacterized protein</fullName>
    </submittedName>
</protein>
<proteinExistence type="predicted"/>